<dbReference type="SUPFAM" id="SSF63748">
    <property type="entry name" value="Tudor/PWWP/MBT"/>
    <property type="match status" value="2"/>
</dbReference>
<keyword evidence="5" id="KW-1185">Reference proteome</keyword>
<feature type="compositionally biased region" description="Basic and acidic residues" evidence="3">
    <location>
        <begin position="565"/>
        <end position="576"/>
    </location>
</feature>
<dbReference type="CDD" id="cd20103">
    <property type="entry name" value="MBT_L3MBTL1-like_rpt3"/>
    <property type="match status" value="1"/>
</dbReference>
<feature type="region of interest" description="Disordered" evidence="3">
    <location>
        <begin position="659"/>
        <end position="692"/>
    </location>
</feature>
<feature type="compositionally biased region" description="Polar residues" evidence="3">
    <location>
        <begin position="605"/>
        <end position="619"/>
    </location>
</feature>
<dbReference type="PANTHER" id="PTHR12247:SF131">
    <property type="entry name" value="LD05287P"/>
    <property type="match status" value="1"/>
</dbReference>
<feature type="region of interest" description="Disordered" evidence="3">
    <location>
        <begin position="515"/>
        <end position="625"/>
    </location>
</feature>
<feature type="compositionally biased region" description="Basic and acidic residues" evidence="3">
    <location>
        <begin position="531"/>
        <end position="546"/>
    </location>
</feature>
<evidence type="ECO:0000313" key="5">
    <source>
        <dbReference type="Proteomes" id="UP001164746"/>
    </source>
</evidence>
<dbReference type="SMART" id="SM00561">
    <property type="entry name" value="MBT"/>
    <property type="match status" value="2"/>
</dbReference>
<feature type="region of interest" description="Disordered" evidence="3">
    <location>
        <begin position="1"/>
        <end position="21"/>
    </location>
</feature>
<feature type="repeat" description="MBT" evidence="2">
    <location>
        <begin position="894"/>
        <end position="989"/>
    </location>
</feature>
<organism evidence="4 5">
    <name type="scientific">Mya arenaria</name>
    <name type="common">Soft-shell clam</name>
    <dbReference type="NCBI Taxonomy" id="6604"/>
    <lineage>
        <taxon>Eukaryota</taxon>
        <taxon>Metazoa</taxon>
        <taxon>Spiralia</taxon>
        <taxon>Lophotrochozoa</taxon>
        <taxon>Mollusca</taxon>
        <taxon>Bivalvia</taxon>
        <taxon>Autobranchia</taxon>
        <taxon>Heteroconchia</taxon>
        <taxon>Euheterodonta</taxon>
        <taxon>Imparidentia</taxon>
        <taxon>Neoheterodontei</taxon>
        <taxon>Myida</taxon>
        <taxon>Myoidea</taxon>
        <taxon>Myidae</taxon>
        <taxon>Mya</taxon>
    </lineage>
</organism>
<dbReference type="CDD" id="cd20102">
    <property type="entry name" value="MBT_L3MBTL1-like_rpt2"/>
    <property type="match status" value="1"/>
</dbReference>
<dbReference type="InterPro" id="IPR050548">
    <property type="entry name" value="PcG_chromatin_remod_factors"/>
</dbReference>
<reference evidence="4" key="1">
    <citation type="submission" date="2022-11" db="EMBL/GenBank/DDBJ databases">
        <title>Centuries of genome instability and evolution in soft-shell clam transmissible cancer (bioRxiv).</title>
        <authorList>
            <person name="Hart S.F.M."/>
            <person name="Yonemitsu M.A."/>
            <person name="Giersch R.M."/>
            <person name="Beal B.F."/>
            <person name="Arriagada G."/>
            <person name="Davis B.W."/>
            <person name="Ostrander E.A."/>
            <person name="Goff S.P."/>
            <person name="Metzger M.J."/>
        </authorList>
    </citation>
    <scope>NUCLEOTIDE SEQUENCE</scope>
    <source>
        <strain evidence="4">MELC-2E11</strain>
        <tissue evidence="4">Siphon/mantle</tissue>
    </source>
</reference>
<sequence>MSSRGNDSDEPPVKKQKIDDENVVSDLASISASAPVGPQGQQLIEAGDKSVQAKGAVLQRPVAVVTSGNIRPTLLLHTSQSVDAQKPNLLYTTDGKVVLQVPQSTSAAIIRSKSPINIPVSPRLPSPQVITLPSRTQPMTVSARPVIVPTKPITKVTNTSVEQKSGAPVQRFILAGTPPSSEHPVQISPGQTQISFQVPVNWNGSGKSLLDSSKVSLVNISQADGSGRSLLQGSAIDGSGLQHVASVGVKTSSYAQGNIPRVTAVPQVQQAKSGASVPKIILQPGSGGSVIKSSPISIPTTNAPAKAYITGNKLFGNLGSGQVISQSPSGVIMVTRPGLASPTSKPLPKVHGSLVINNKPHTIMQGGSNPSAVQIMGKDGKGKMAMNEAQIMLPSGPKKIAVHYQVGTTITTTEGKQIIVKSPYPVSQGKTIIQKTMSSPQMTFTDFKTSSVTSISAPITAKVVDASPSKSVMKTTVLASQKNWELVKQSSQLMSQSNNGSTFNQYTNIKASDIKTPEKPKAVSEASVTENVDRERKLSEEIDHLGSKTSDNSTEAVKANCGSPDRVKHDGNVEERMEVDDVDGAKGVGDIGNSSQENRSEEVETTAQGVDNGAENYTNYPDAAQDDSVVDLDELKATGGGGQEEINDGLECNETLNTSDELEPMDTHGVGKLGGTGGHQSESQQEVTNKDEISQCENCSEYGFTTDFLKDGRFCSQTCVSAFDGRHQRDAKKQGTISKVIMGMKKGGRKKQLLLKEREERNNGAQGEKQEDHNNYGKKSWTKSFVWARYLAEEHAVEAPARFFKNPFPTSVTPNLFRVGSKLEAVDKKNSSLICVASVADTMGDKVLIHFDSWEDNYDYWCDTSSPLIHPVGYCEENELVLSPPQDWPDISDFTWPKFLAKTKSQAVPARAFKPRPAIAFEPGMKVEVVDKRNPLLVRVATIAEVENNMVKIHFDGWLDVYDYWLEEDSPDIHPPGWCAKTNHPLMPPISNTFGCPYSEINMNKELVMGDRLGPPSKDEQRFLDRADSPEPGWLRSPSCHQKARRWAGAGNQKDTFRQGIHNSVFASSLISPPKPDVPLCWEQHCKLLPGVTNIRGNDVNKWSTEQVAAYINTLPGCEEQAKLFKEEYSCIIDRTSFETNGDDMDTLQNILI</sequence>
<protein>
    <submittedName>
        <fullName evidence="4">LMBL3-like protein</fullName>
    </submittedName>
</protein>
<evidence type="ECO:0000256" key="3">
    <source>
        <dbReference type="SAM" id="MobiDB-lite"/>
    </source>
</evidence>
<dbReference type="Pfam" id="PF02820">
    <property type="entry name" value="MBT"/>
    <property type="match status" value="2"/>
</dbReference>
<dbReference type="Gene3D" id="2.30.30.140">
    <property type="match status" value="2"/>
</dbReference>
<gene>
    <name evidence="4" type="ORF">MAR_037322</name>
</gene>
<feature type="compositionally biased region" description="Basic and acidic residues" evidence="3">
    <location>
        <begin position="11"/>
        <end position="20"/>
    </location>
</feature>
<proteinExistence type="predicted"/>
<dbReference type="Proteomes" id="UP001164746">
    <property type="component" value="Chromosome 13"/>
</dbReference>
<evidence type="ECO:0000256" key="2">
    <source>
        <dbReference type="PROSITE-ProRule" id="PRU00459"/>
    </source>
</evidence>
<accession>A0ABY7FN64</accession>
<dbReference type="EMBL" id="CP111024">
    <property type="protein sequence ID" value="WAR23653.1"/>
    <property type="molecule type" value="Genomic_DNA"/>
</dbReference>
<name>A0ABY7FN64_MYAAR</name>
<dbReference type="InterPro" id="IPR004092">
    <property type="entry name" value="Mbt"/>
</dbReference>
<dbReference type="PROSITE" id="PS51079">
    <property type="entry name" value="MBT"/>
    <property type="match status" value="2"/>
</dbReference>
<evidence type="ECO:0000313" key="4">
    <source>
        <dbReference type="EMBL" id="WAR23653.1"/>
    </source>
</evidence>
<evidence type="ECO:0000256" key="1">
    <source>
        <dbReference type="ARBA" id="ARBA00022737"/>
    </source>
</evidence>
<dbReference type="InterPro" id="IPR038603">
    <property type="entry name" value="Znf_FCS_sf"/>
</dbReference>
<keyword evidence="1" id="KW-0677">Repeat</keyword>
<feature type="repeat" description="MBT" evidence="2">
    <location>
        <begin position="785"/>
        <end position="885"/>
    </location>
</feature>
<dbReference type="Gene3D" id="3.30.60.160">
    <property type="match status" value="1"/>
</dbReference>
<dbReference type="PANTHER" id="PTHR12247">
    <property type="entry name" value="POLYCOMB GROUP PROTEIN"/>
    <property type="match status" value="1"/>
</dbReference>